<evidence type="ECO:0000313" key="1">
    <source>
        <dbReference type="EMBL" id="GAG69952.1"/>
    </source>
</evidence>
<feature type="non-terminal residue" evidence="1">
    <location>
        <position position="48"/>
    </location>
</feature>
<organism evidence="1">
    <name type="scientific">marine sediment metagenome</name>
    <dbReference type="NCBI Taxonomy" id="412755"/>
    <lineage>
        <taxon>unclassified sequences</taxon>
        <taxon>metagenomes</taxon>
        <taxon>ecological metagenomes</taxon>
    </lineage>
</organism>
<name>X1AK90_9ZZZZ</name>
<proteinExistence type="predicted"/>
<dbReference type="EMBL" id="BART01000295">
    <property type="protein sequence ID" value="GAG69952.1"/>
    <property type="molecule type" value="Genomic_DNA"/>
</dbReference>
<reference evidence="1" key="1">
    <citation type="journal article" date="2014" name="Front. Microbiol.">
        <title>High frequency of phylogenetically diverse reductive dehalogenase-homologous genes in deep subseafloor sedimentary metagenomes.</title>
        <authorList>
            <person name="Kawai M."/>
            <person name="Futagami T."/>
            <person name="Toyoda A."/>
            <person name="Takaki Y."/>
            <person name="Nishi S."/>
            <person name="Hori S."/>
            <person name="Arai W."/>
            <person name="Tsubouchi T."/>
            <person name="Morono Y."/>
            <person name="Uchiyama I."/>
            <person name="Ito T."/>
            <person name="Fujiyama A."/>
            <person name="Inagaki F."/>
            <person name="Takami H."/>
        </authorList>
    </citation>
    <scope>NUCLEOTIDE SEQUENCE</scope>
    <source>
        <strain evidence="1">Expedition CK06-06</strain>
    </source>
</reference>
<comment type="caution">
    <text evidence="1">The sequence shown here is derived from an EMBL/GenBank/DDBJ whole genome shotgun (WGS) entry which is preliminary data.</text>
</comment>
<dbReference type="AlphaFoldDB" id="X1AK90"/>
<sequence>MTLYFGFLLRIPHNWGGSIPILENAEELKKMGFKYVPCPFLWYSLTIF</sequence>
<gene>
    <name evidence="1" type="ORF">S01H4_01583</name>
</gene>
<accession>X1AK90</accession>
<protein>
    <submittedName>
        <fullName evidence="1">Uncharacterized protein</fullName>
    </submittedName>
</protein>